<dbReference type="AlphaFoldDB" id="A0A8J8WAT8"/>
<accession>A0A8J8WAT8</accession>
<organism evidence="1 2">
    <name type="scientific">Chionoecetes opilio</name>
    <name type="common">Atlantic snow crab</name>
    <name type="synonym">Cancer opilio</name>
    <dbReference type="NCBI Taxonomy" id="41210"/>
    <lineage>
        <taxon>Eukaryota</taxon>
        <taxon>Metazoa</taxon>
        <taxon>Ecdysozoa</taxon>
        <taxon>Arthropoda</taxon>
        <taxon>Crustacea</taxon>
        <taxon>Multicrustacea</taxon>
        <taxon>Malacostraca</taxon>
        <taxon>Eumalacostraca</taxon>
        <taxon>Eucarida</taxon>
        <taxon>Decapoda</taxon>
        <taxon>Pleocyemata</taxon>
        <taxon>Brachyura</taxon>
        <taxon>Eubrachyura</taxon>
        <taxon>Majoidea</taxon>
        <taxon>Majidae</taxon>
        <taxon>Chionoecetes</taxon>
    </lineage>
</organism>
<evidence type="ECO:0000313" key="2">
    <source>
        <dbReference type="Proteomes" id="UP000770661"/>
    </source>
</evidence>
<dbReference type="OrthoDB" id="6335455at2759"/>
<evidence type="ECO:0000313" key="1">
    <source>
        <dbReference type="EMBL" id="KAG0699144.1"/>
    </source>
</evidence>
<dbReference type="Proteomes" id="UP000770661">
    <property type="component" value="Unassembled WGS sequence"/>
</dbReference>
<reference evidence="1" key="1">
    <citation type="submission" date="2020-07" db="EMBL/GenBank/DDBJ databases">
        <title>The High-quality genome of the commercially important snow crab, Chionoecetes opilio.</title>
        <authorList>
            <person name="Jeong J.-H."/>
            <person name="Ryu S."/>
        </authorList>
    </citation>
    <scope>NUCLEOTIDE SEQUENCE</scope>
    <source>
        <strain evidence="1">MADBK_172401_WGS</strain>
        <tissue evidence="1">Digestive gland</tissue>
    </source>
</reference>
<comment type="caution">
    <text evidence="1">The sequence shown here is derived from an EMBL/GenBank/DDBJ whole genome shotgun (WGS) entry which is preliminary data.</text>
</comment>
<sequence length="163" mass="18718">MRNVIKVLVFRKGFNLISFLRSTTNMADVSLDDLIYQRKNRFGRQPGVKMNDGGGKNWVPMKGRLSMPQYADHTAAPKGFGDVRNKIIQNKRLRMHDARDRLAELAKQGDARERINKMRKKNVPLKKSPVTRAPQKLIHNENRPSCKCYDTSVTFCNDSRSSI</sequence>
<protein>
    <submittedName>
        <fullName evidence="1">Uncharacterized protein</fullName>
    </submittedName>
</protein>
<gene>
    <name evidence="1" type="ORF">GWK47_025885</name>
</gene>
<keyword evidence="2" id="KW-1185">Reference proteome</keyword>
<proteinExistence type="predicted"/>
<name>A0A8J8WAT8_CHIOP</name>
<dbReference type="EMBL" id="JACEEZ010025617">
    <property type="protein sequence ID" value="KAG0699144.1"/>
    <property type="molecule type" value="Genomic_DNA"/>
</dbReference>